<feature type="domain" description="SET" evidence="10">
    <location>
        <begin position="894"/>
        <end position="1030"/>
    </location>
</feature>
<dbReference type="InterPro" id="IPR036987">
    <property type="entry name" value="SRA-YDG_sf"/>
</dbReference>
<dbReference type="InterPro" id="IPR001214">
    <property type="entry name" value="SET_dom"/>
</dbReference>
<dbReference type="Pfam" id="PF00856">
    <property type="entry name" value="SET"/>
    <property type="match status" value="1"/>
</dbReference>
<keyword evidence="3" id="KW-0489">Methyltransferase</keyword>
<evidence type="ECO:0000259" key="10">
    <source>
        <dbReference type="PROSITE" id="PS50280"/>
    </source>
</evidence>
<dbReference type="PROSITE" id="PS50280">
    <property type="entry name" value="SET"/>
    <property type="match status" value="1"/>
</dbReference>
<dbReference type="GO" id="GO:0008168">
    <property type="term" value="F:methyltransferase activity"/>
    <property type="evidence" value="ECO:0007669"/>
    <property type="project" value="UniProtKB-KW"/>
</dbReference>
<keyword evidence="4" id="KW-0808">Transferase</keyword>
<gene>
    <name evidence="14" type="ORF">ILEXP_LOCUS43045</name>
</gene>
<dbReference type="InterPro" id="IPR025794">
    <property type="entry name" value="H3-K9-MeTrfase_plant"/>
</dbReference>
<dbReference type="SUPFAM" id="SSF88697">
    <property type="entry name" value="PUA domain-like"/>
    <property type="match status" value="1"/>
</dbReference>
<dbReference type="PROSITE" id="PS51575">
    <property type="entry name" value="SAM_MT43_SUVAR39_2"/>
    <property type="match status" value="1"/>
</dbReference>
<dbReference type="PROSITE" id="PS50868">
    <property type="entry name" value="POST_SET"/>
    <property type="match status" value="1"/>
</dbReference>
<dbReference type="EMBL" id="CAUOFW020006168">
    <property type="protein sequence ID" value="CAK9173312.1"/>
    <property type="molecule type" value="Genomic_DNA"/>
</dbReference>
<evidence type="ECO:0000256" key="2">
    <source>
        <dbReference type="ARBA" id="ARBA00022454"/>
    </source>
</evidence>
<evidence type="ECO:0000313" key="15">
    <source>
        <dbReference type="Proteomes" id="UP001642360"/>
    </source>
</evidence>
<evidence type="ECO:0000256" key="6">
    <source>
        <dbReference type="ARBA" id="ARBA00022853"/>
    </source>
</evidence>
<keyword evidence="2" id="KW-0158">Chromosome</keyword>
<protein>
    <submittedName>
        <fullName evidence="14">Uncharacterized protein</fullName>
    </submittedName>
</protein>
<dbReference type="Pfam" id="PF05033">
    <property type="entry name" value="Pre-SET"/>
    <property type="match status" value="1"/>
</dbReference>
<feature type="domain" description="YDG" evidence="13">
    <location>
        <begin position="609"/>
        <end position="761"/>
    </location>
</feature>
<keyword evidence="5" id="KW-0949">S-adenosyl-L-methionine</keyword>
<dbReference type="SUPFAM" id="SSF82199">
    <property type="entry name" value="SET domain"/>
    <property type="match status" value="1"/>
</dbReference>
<feature type="domain" description="Post-SET" evidence="12">
    <location>
        <begin position="1044"/>
        <end position="1060"/>
    </location>
</feature>
<dbReference type="Gene3D" id="2.170.270.10">
    <property type="entry name" value="SET domain"/>
    <property type="match status" value="1"/>
</dbReference>
<dbReference type="PROSITE" id="PS50867">
    <property type="entry name" value="PRE_SET"/>
    <property type="match status" value="1"/>
</dbReference>
<dbReference type="Gene3D" id="2.30.280.10">
    <property type="entry name" value="SRA-YDG"/>
    <property type="match status" value="1"/>
</dbReference>
<name>A0ABC8TZQ1_9AQUA</name>
<evidence type="ECO:0000256" key="4">
    <source>
        <dbReference type="ARBA" id="ARBA00022679"/>
    </source>
</evidence>
<evidence type="ECO:0000259" key="12">
    <source>
        <dbReference type="PROSITE" id="PS50868"/>
    </source>
</evidence>
<organism evidence="14 15">
    <name type="scientific">Ilex paraguariensis</name>
    <name type="common">yerba mate</name>
    <dbReference type="NCBI Taxonomy" id="185542"/>
    <lineage>
        <taxon>Eukaryota</taxon>
        <taxon>Viridiplantae</taxon>
        <taxon>Streptophyta</taxon>
        <taxon>Embryophyta</taxon>
        <taxon>Tracheophyta</taxon>
        <taxon>Spermatophyta</taxon>
        <taxon>Magnoliopsida</taxon>
        <taxon>eudicotyledons</taxon>
        <taxon>Gunneridae</taxon>
        <taxon>Pentapetalae</taxon>
        <taxon>asterids</taxon>
        <taxon>campanulids</taxon>
        <taxon>Aquifoliales</taxon>
        <taxon>Aquifoliaceae</taxon>
        <taxon>Ilex</taxon>
    </lineage>
</organism>
<proteinExistence type="predicted"/>
<comment type="caution">
    <text evidence="14">The sequence shown here is derived from an EMBL/GenBank/DDBJ whole genome shotgun (WGS) entry which is preliminary data.</text>
</comment>
<dbReference type="GO" id="GO:0005634">
    <property type="term" value="C:nucleus"/>
    <property type="evidence" value="ECO:0007669"/>
    <property type="project" value="UniProtKB-SubCell"/>
</dbReference>
<evidence type="ECO:0000313" key="14">
    <source>
        <dbReference type="EMBL" id="CAK9173312.1"/>
    </source>
</evidence>
<comment type="subcellular location">
    <subcellularLocation>
        <location evidence="1">Chromosome</location>
    </subcellularLocation>
    <subcellularLocation>
        <location evidence="8">Nucleus</location>
    </subcellularLocation>
</comment>
<reference evidence="14 15" key="1">
    <citation type="submission" date="2024-02" db="EMBL/GenBank/DDBJ databases">
        <authorList>
            <person name="Vignale AGUSTIN F."/>
            <person name="Sosa J E."/>
            <person name="Modenutti C."/>
        </authorList>
    </citation>
    <scope>NUCLEOTIDE SEQUENCE [LARGE SCALE GENOMIC DNA]</scope>
</reference>
<feature type="region of interest" description="Disordered" evidence="9">
    <location>
        <begin position="1"/>
        <end position="31"/>
    </location>
</feature>
<dbReference type="InterPro" id="IPR007728">
    <property type="entry name" value="Pre-SET_dom"/>
</dbReference>
<dbReference type="GO" id="GO:0006325">
    <property type="term" value="P:chromatin organization"/>
    <property type="evidence" value="ECO:0007669"/>
    <property type="project" value="UniProtKB-KW"/>
</dbReference>
<dbReference type="PROSITE" id="PS51015">
    <property type="entry name" value="YDG"/>
    <property type="match status" value="1"/>
</dbReference>
<dbReference type="GO" id="GO:0005694">
    <property type="term" value="C:chromosome"/>
    <property type="evidence" value="ECO:0007669"/>
    <property type="project" value="UniProtKB-SubCell"/>
</dbReference>
<dbReference type="PANTHER" id="PTHR45660">
    <property type="entry name" value="HISTONE-LYSINE N-METHYLTRANSFERASE SETMAR"/>
    <property type="match status" value="1"/>
</dbReference>
<dbReference type="GO" id="GO:0032259">
    <property type="term" value="P:methylation"/>
    <property type="evidence" value="ECO:0007669"/>
    <property type="project" value="UniProtKB-KW"/>
</dbReference>
<feature type="domain" description="Pre-SET" evidence="11">
    <location>
        <begin position="831"/>
        <end position="891"/>
    </location>
</feature>
<dbReference type="InterPro" id="IPR051357">
    <property type="entry name" value="H3K9_HMTase_SUVAR3-9"/>
</dbReference>
<evidence type="ECO:0000259" key="11">
    <source>
        <dbReference type="PROSITE" id="PS50867"/>
    </source>
</evidence>
<accession>A0ABC8TZQ1</accession>
<feature type="region of interest" description="Disordered" evidence="9">
    <location>
        <begin position="437"/>
        <end position="459"/>
    </location>
</feature>
<dbReference type="Proteomes" id="UP001642360">
    <property type="component" value="Unassembled WGS sequence"/>
</dbReference>
<dbReference type="Pfam" id="PF02182">
    <property type="entry name" value="SAD_SRA"/>
    <property type="match status" value="1"/>
</dbReference>
<evidence type="ECO:0000256" key="5">
    <source>
        <dbReference type="ARBA" id="ARBA00022691"/>
    </source>
</evidence>
<dbReference type="SMART" id="SM00468">
    <property type="entry name" value="PreSET"/>
    <property type="match status" value="1"/>
</dbReference>
<dbReference type="SMART" id="SM00466">
    <property type="entry name" value="SRA"/>
    <property type="match status" value="1"/>
</dbReference>
<keyword evidence="7 8" id="KW-0539">Nucleus</keyword>
<evidence type="ECO:0000256" key="7">
    <source>
        <dbReference type="ARBA" id="ARBA00023242"/>
    </source>
</evidence>
<dbReference type="InterPro" id="IPR003105">
    <property type="entry name" value="SRA_YDG"/>
</dbReference>
<evidence type="ECO:0000256" key="8">
    <source>
        <dbReference type="PROSITE-ProRule" id="PRU00358"/>
    </source>
</evidence>
<keyword evidence="15" id="KW-1185">Reference proteome</keyword>
<dbReference type="InterPro" id="IPR003616">
    <property type="entry name" value="Post-SET_dom"/>
</dbReference>
<evidence type="ECO:0000256" key="1">
    <source>
        <dbReference type="ARBA" id="ARBA00004286"/>
    </source>
</evidence>
<dbReference type="InterPro" id="IPR015947">
    <property type="entry name" value="PUA-like_sf"/>
</dbReference>
<dbReference type="AlphaFoldDB" id="A0ABC8TZQ1"/>
<dbReference type="SMART" id="SM00317">
    <property type="entry name" value="SET"/>
    <property type="match status" value="1"/>
</dbReference>
<dbReference type="PANTHER" id="PTHR45660:SF46">
    <property type="entry name" value="HISTONE-LYSINE N-METHYLTRANSFERASE, H3 LYSINE-9 SPECIFIC SUVH6"/>
    <property type="match status" value="1"/>
</dbReference>
<sequence>MVSVSVSVSNGVLSDGNPNKRPLENGCHPSSCSSFQPKYKSRKVSAVRDFPPGCGRNASQIPLNYLNSQANALVSDGDKMTKIIEADCVKSSEIKAESQSLEVVKSPTREEMDDLVGKVMASAGIVNGIKNEELGIDVKAQGIEVPKSLENNALEMANELHQSKGHLLVKESNEVVGLDFVQESSDLESLTLVKCEGAEDKKPALEIGALANGVIQGDSAKSWLPPQPLNNDGYVGNETAPCPKKKYSRRRVSAIREFPPFCGRNAPQLTEEDRLRIVSGNKSLDTVMRVGVGSGELGVTLSNGVEIGAVGETLIVGVEGGSVNEALKAGVEGESVEEASRTVIEELDVDVGDCYPEKGELKGSMPEPRNKYEIKESIKDFNHLVGEVGKEIVVYSQERNPDTRMPLGSDVVSGNVVDRVIVHGLMAAPFCPWRQGKGASTRSDGVMTGGKVNKRARQKSKLVNRTSKYEISPVGGKSMTEKSVTATKAAYESTGALVVRDEKDSFVHDEEKHEDSPAGQMPNHIDVSLPPFGPNSSSQGDARNRVRETLRLFQAICRKLLQGEEAKSRQGQETKLKQKEKNESRIDLRAADAIKQKGKEVNSSKQYLGAVPGVEVGDEFQYRVELAIIGVHRLYQNGIDYMKHGGVIIATSIVSSGAYAADMDNADVLIYSGQGGNVVGKNKEPEDQKLVRGNLALKNSISVRNPVRVIRGSKGTKASDSKDARAKAVTSYVYDGLYTVENCWTDTGPHGKLIYMFELRRMPGQPELAWKEVKKSKKYKIRDGLCVDDISGGEESFPISAVNTIDDEKPPAFNYTARMIYRDWYCPTAPKGCDCNGKCSESRKCSCIDKNGGEIPYNYNGAIVEAKPLVYECGPSCKCPPSCYNRVSQNGVKIQLEIFKTESRGWGVRSLTFIPSGTFICEYAGELLEDKEAEQRIGNDEYLFDIGQNYNDCSHKPDQQLSLSEIVEDGGYTIDAAQYGNVGRFVNHSCSPNLYAQNVLYDNEDKRMPHIMFFAAENIPPLQELTYHYNYSVDQIRDSNGNIKMKSCYCGSAECTGRMY</sequence>
<evidence type="ECO:0000256" key="3">
    <source>
        <dbReference type="ARBA" id="ARBA00022603"/>
    </source>
</evidence>
<feature type="region of interest" description="Disordered" evidence="9">
    <location>
        <begin position="501"/>
        <end position="542"/>
    </location>
</feature>
<feature type="compositionally biased region" description="Basic and acidic residues" evidence="9">
    <location>
        <begin position="501"/>
        <end position="516"/>
    </location>
</feature>
<evidence type="ECO:0000256" key="9">
    <source>
        <dbReference type="SAM" id="MobiDB-lite"/>
    </source>
</evidence>
<keyword evidence="6" id="KW-0156">Chromatin regulator</keyword>
<evidence type="ECO:0000259" key="13">
    <source>
        <dbReference type="PROSITE" id="PS51015"/>
    </source>
</evidence>
<dbReference type="InterPro" id="IPR046341">
    <property type="entry name" value="SET_dom_sf"/>
</dbReference>